<dbReference type="EMBL" id="MN033858">
    <property type="protein sequence ID" value="QDH88113.1"/>
    <property type="molecule type" value="Genomic_RNA"/>
</dbReference>
<sequence>MLADPVTVAAASPTPALVLAVVKSDGYGSERVDTGGNGYTVVTNHQRTKAGGDRHYVQMTKTVNAVDPYSGLTKKQVASVSITISRPNFGFSDADMVALSKALTDYRDDSEVTTARLIQFQS</sequence>
<reference evidence="1" key="1">
    <citation type="submission" date="2019-05" db="EMBL/GenBank/DDBJ databases">
        <title>Metatranscriptomic reconstruction reveals RNA viruses with the potential to shape carbon cycling in soil.</title>
        <authorList>
            <person name="Starr E.P."/>
            <person name="Nuccio E."/>
            <person name="Pett-Ridge J."/>
            <person name="Banfield J.F."/>
            <person name="Firestone M.K."/>
        </authorList>
    </citation>
    <scope>NUCLEOTIDE SEQUENCE</scope>
    <source>
        <strain evidence="1">H3_Rhizo_Litter_15_scaffold_189</strain>
    </source>
</reference>
<dbReference type="Gene3D" id="2.40.160.220">
    <property type="match status" value="1"/>
</dbReference>
<gene>
    <name evidence="1" type="ORF">H3RhizoLitter15189_000003</name>
</gene>
<name>A0A514D3B8_9VIRU</name>
<proteinExistence type="predicted"/>
<evidence type="ECO:0000313" key="1">
    <source>
        <dbReference type="EMBL" id="QDH88113.1"/>
    </source>
</evidence>
<protein>
    <submittedName>
        <fullName evidence="1">Uncharacterized protein</fullName>
    </submittedName>
</protein>
<accession>A0A514D3B8</accession>
<organism evidence="1">
    <name type="scientific">Leviviridae sp</name>
    <dbReference type="NCBI Taxonomy" id="2027243"/>
    <lineage>
        <taxon>Viruses</taxon>
        <taxon>Riboviria</taxon>
        <taxon>Orthornavirae</taxon>
        <taxon>Lenarviricota</taxon>
        <taxon>Leviviricetes</taxon>
        <taxon>Norzivirales</taxon>
        <taxon>Fiersviridae</taxon>
    </lineage>
</organism>